<evidence type="ECO:0000256" key="6">
    <source>
        <dbReference type="ARBA" id="ARBA00023180"/>
    </source>
</evidence>
<dbReference type="InterPro" id="IPR007603">
    <property type="entry name" value="Choline_transptr-like"/>
</dbReference>
<reference evidence="8 9" key="1">
    <citation type="submission" date="2014-07" db="EMBL/GenBank/DDBJ databases">
        <authorList>
            <person name="Sibley D."/>
            <person name="Venepally P."/>
            <person name="Karamycheva S."/>
            <person name="Hadjithomas M."/>
            <person name="Khan A."/>
            <person name="Brunk B."/>
            <person name="Roos D."/>
            <person name="Caler E."/>
            <person name="Lorenzi H."/>
        </authorList>
    </citation>
    <scope>NUCLEOTIDE SEQUENCE [LARGE SCALE GENOMIC DNA]</scope>
    <source>
        <strain evidence="8 9">FOU</strain>
    </source>
</reference>
<feature type="transmembrane region" description="Helical" evidence="7">
    <location>
        <begin position="237"/>
        <end position="259"/>
    </location>
</feature>
<sequence>MHTRSGNEARGYALPTRAPASGNAVYVTSTFPTAPPTASYSSREPMLTDLTPSAQAFSTTSVAGFPDAEAEPPQRKSTDVHWLLAFAGLACVTFFFLLLAFAEGSPSRLTRGLNYQGKTCGVDGSVRDLPFLYVPLDPRERYASLMVDDARCVSQCPSEQDVEAGKTIPVPVRETDTDPNRSSSITVQFALQSPAYAATLMAGAYCVPLDTSLRQQMGAVLNSHFRQIQVALGSFRAAWGCVFGYTILAAFFAAALAFLLRLSPGVVLGATAVWTICLAVVAGASLVSTGLSGVLDPDKGNFYALDYSWALLVGILLVAAGGLLGLLLFVARRAVGNAVRLLECAGEAVFDMLQIFLAPVIFGAIASLWTSFWIEGYLYIVSAGTVDKTQVTSGIDPNGDVDVLPLHRSLVWDARFILFGLGWWVALFWVVEILSAFCQFVIAYSATVWYFSPPEGAEERDVGWYPPLVALGLGAKHHLGSFVVGGLVLGVTRPLRLFFAWASSKSLALHRHSPVVQSLTDCFRSVMQPITFVVDRFTSSGFIEMSISSRAFFPAMDKSCSRILNSRSPASYFHGLASICSLIGTSAVSLTVSFMCYQTLTGTEKFASLTSPNFVAAPLGVSLFVAFISAVIASQYMAIWDTVADTFMYCFLVESVQPPVVDENPITKVHAPACLRELLLDAQQEMM</sequence>
<evidence type="ECO:0000256" key="7">
    <source>
        <dbReference type="RuleBase" id="RU368066"/>
    </source>
</evidence>
<comment type="caution">
    <text evidence="8">The sequence shown here is derived from an EMBL/GenBank/DDBJ whole genome shotgun (WGS) entry which is preliminary data.</text>
</comment>
<evidence type="ECO:0000256" key="2">
    <source>
        <dbReference type="ARBA" id="ARBA00007168"/>
    </source>
</evidence>
<evidence type="ECO:0000313" key="9">
    <source>
        <dbReference type="Proteomes" id="UP000028838"/>
    </source>
</evidence>
<gene>
    <name evidence="8" type="ORF">TGFOU_220930</name>
</gene>
<feature type="transmembrane region" description="Helical" evidence="7">
    <location>
        <begin position="352"/>
        <end position="374"/>
    </location>
</feature>
<feature type="transmembrane region" description="Helical" evidence="7">
    <location>
        <begin position="572"/>
        <end position="595"/>
    </location>
</feature>
<evidence type="ECO:0000256" key="3">
    <source>
        <dbReference type="ARBA" id="ARBA00022692"/>
    </source>
</evidence>
<keyword evidence="4 7" id="KW-1133">Transmembrane helix</keyword>
<protein>
    <recommendedName>
        <fullName evidence="7">Choline transporter-like protein</fullName>
    </recommendedName>
</protein>
<evidence type="ECO:0000256" key="4">
    <source>
        <dbReference type="ARBA" id="ARBA00022989"/>
    </source>
</evidence>
<dbReference type="PANTHER" id="PTHR12385">
    <property type="entry name" value="CHOLINE TRANSPORTER-LIKE (SLC FAMILY 44)"/>
    <property type="match status" value="1"/>
</dbReference>
<feature type="transmembrane region" description="Helical" evidence="7">
    <location>
        <begin position="615"/>
        <end position="639"/>
    </location>
</feature>
<dbReference type="EMBL" id="AEYH02003038">
    <property type="protein sequence ID" value="KFG32043.1"/>
    <property type="molecule type" value="Genomic_DNA"/>
</dbReference>
<comment type="similarity">
    <text evidence="2 7">Belongs to the CTL (choline transporter-like) family.</text>
</comment>
<keyword evidence="5 7" id="KW-0472">Membrane</keyword>
<dbReference type="PANTHER" id="PTHR12385:SF14">
    <property type="entry name" value="CHOLINE TRANSPORTER-LIKE 2"/>
    <property type="match status" value="1"/>
</dbReference>
<keyword evidence="6" id="KW-0325">Glycoprotein</keyword>
<dbReference type="GO" id="GO:0022857">
    <property type="term" value="F:transmembrane transporter activity"/>
    <property type="evidence" value="ECO:0007669"/>
    <property type="project" value="UniProtKB-UniRule"/>
</dbReference>
<accession>A0A086JIS5</accession>
<evidence type="ECO:0000256" key="1">
    <source>
        <dbReference type="ARBA" id="ARBA00004141"/>
    </source>
</evidence>
<organism evidence="8 9">
    <name type="scientific">Toxoplasma gondii FOU</name>
    <dbReference type="NCBI Taxonomy" id="943167"/>
    <lineage>
        <taxon>Eukaryota</taxon>
        <taxon>Sar</taxon>
        <taxon>Alveolata</taxon>
        <taxon>Apicomplexa</taxon>
        <taxon>Conoidasida</taxon>
        <taxon>Coccidia</taxon>
        <taxon>Eucoccidiorida</taxon>
        <taxon>Eimeriorina</taxon>
        <taxon>Sarcocystidae</taxon>
        <taxon>Toxoplasma</taxon>
    </lineage>
</organism>
<feature type="transmembrane region" description="Helical" evidence="7">
    <location>
        <begin position="82"/>
        <end position="102"/>
    </location>
</feature>
<name>A0A086JIS5_TOXGO</name>
<feature type="transmembrane region" description="Helical" evidence="7">
    <location>
        <begin position="307"/>
        <end position="331"/>
    </location>
</feature>
<dbReference type="Proteomes" id="UP000028838">
    <property type="component" value="Unassembled WGS sequence"/>
</dbReference>
<feature type="transmembrane region" description="Helical" evidence="7">
    <location>
        <begin position="416"/>
        <end position="442"/>
    </location>
</feature>
<dbReference type="GO" id="GO:0005886">
    <property type="term" value="C:plasma membrane"/>
    <property type="evidence" value="ECO:0007669"/>
    <property type="project" value="UniProtKB-SubCell"/>
</dbReference>
<comment type="function">
    <text evidence="7">Choline transporter.</text>
</comment>
<dbReference type="AlphaFoldDB" id="A0A086JIS5"/>
<proteinExistence type="inferred from homology"/>
<dbReference type="VEuPathDB" id="ToxoDB:TGFOU_220930"/>
<keyword evidence="3 7" id="KW-0812">Transmembrane</keyword>
<feature type="transmembrane region" description="Helical" evidence="7">
    <location>
        <begin position="266"/>
        <end position="287"/>
    </location>
</feature>
<dbReference type="OrthoDB" id="420519at2759"/>
<evidence type="ECO:0000313" key="8">
    <source>
        <dbReference type="EMBL" id="KFG32043.1"/>
    </source>
</evidence>
<comment type="subcellular location">
    <subcellularLocation>
        <location evidence="7">Cell membrane</location>
        <topology evidence="7">Multi-pass membrane protein</topology>
    </subcellularLocation>
    <subcellularLocation>
        <location evidence="1">Membrane</location>
        <topology evidence="1">Multi-pass membrane protein</topology>
    </subcellularLocation>
</comment>
<dbReference type="Pfam" id="PF04515">
    <property type="entry name" value="Choline_transpo"/>
    <property type="match status" value="1"/>
</dbReference>
<evidence type="ECO:0000256" key="5">
    <source>
        <dbReference type="ARBA" id="ARBA00023136"/>
    </source>
</evidence>